<dbReference type="InterPro" id="IPR009081">
    <property type="entry name" value="PP-bd_ACP"/>
</dbReference>
<dbReference type="Proteomes" id="UP001174934">
    <property type="component" value="Unassembled WGS sequence"/>
</dbReference>
<dbReference type="SUPFAM" id="SSF51735">
    <property type="entry name" value="NAD(P)-binding Rossmann-fold domains"/>
    <property type="match status" value="1"/>
</dbReference>
<dbReference type="EMBL" id="JAULSR010000007">
    <property type="protein sequence ID" value="KAK0615346.1"/>
    <property type="molecule type" value="Genomic_DNA"/>
</dbReference>
<dbReference type="InterPro" id="IPR051414">
    <property type="entry name" value="Adenylate-forming_Reductase"/>
</dbReference>
<dbReference type="AlphaFoldDB" id="A0AA39WH86"/>
<dbReference type="SUPFAM" id="SSF56801">
    <property type="entry name" value="Acetyl-CoA synthetase-like"/>
    <property type="match status" value="1"/>
</dbReference>
<proteinExistence type="predicted"/>
<gene>
    <name evidence="4" type="ORF">B0T17DRAFT_620136</name>
</gene>
<keyword evidence="5" id="KW-1185">Reference proteome</keyword>
<evidence type="ECO:0000256" key="1">
    <source>
        <dbReference type="ARBA" id="ARBA00022450"/>
    </source>
</evidence>
<reference evidence="4" key="1">
    <citation type="submission" date="2023-06" db="EMBL/GenBank/DDBJ databases">
        <title>Genome-scale phylogeny and comparative genomics of the fungal order Sordariales.</title>
        <authorList>
            <consortium name="Lawrence Berkeley National Laboratory"/>
            <person name="Hensen N."/>
            <person name="Bonometti L."/>
            <person name="Westerberg I."/>
            <person name="Brannstrom I.O."/>
            <person name="Guillou S."/>
            <person name="Cros-Aarteil S."/>
            <person name="Calhoun S."/>
            <person name="Haridas S."/>
            <person name="Kuo A."/>
            <person name="Mondo S."/>
            <person name="Pangilinan J."/>
            <person name="Riley R."/>
            <person name="LaButti K."/>
            <person name="Andreopoulos B."/>
            <person name="Lipzen A."/>
            <person name="Chen C."/>
            <person name="Yanf M."/>
            <person name="Daum C."/>
            <person name="Ng V."/>
            <person name="Clum A."/>
            <person name="Steindorff A."/>
            <person name="Ohm R."/>
            <person name="Martin F."/>
            <person name="Silar P."/>
            <person name="Natvig D."/>
            <person name="Lalanne C."/>
            <person name="Gautier V."/>
            <person name="Ament-velasquez S.L."/>
            <person name="Kruys A."/>
            <person name="Hutchinson M.I."/>
            <person name="Powell A.J."/>
            <person name="Barry K."/>
            <person name="Miller A.N."/>
            <person name="Grigoriev I.V."/>
            <person name="Debuchy R."/>
            <person name="Gladieux P."/>
            <person name="Thoren M.H."/>
            <person name="Johannesson H."/>
        </authorList>
    </citation>
    <scope>NUCLEOTIDE SEQUENCE</scope>
    <source>
        <strain evidence="4">SMH3391-2</strain>
    </source>
</reference>
<accession>A0AA39WH86</accession>
<dbReference type="InterPro" id="IPR000873">
    <property type="entry name" value="AMP-dep_synth/lig_dom"/>
</dbReference>
<evidence type="ECO:0000256" key="2">
    <source>
        <dbReference type="ARBA" id="ARBA00022553"/>
    </source>
</evidence>
<dbReference type="InterPro" id="IPR042099">
    <property type="entry name" value="ANL_N_sf"/>
</dbReference>
<dbReference type="Pfam" id="PF07993">
    <property type="entry name" value="NAD_binding_4"/>
    <property type="match status" value="1"/>
</dbReference>
<dbReference type="PROSITE" id="PS00455">
    <property type="entry name" value="AMP_BINDING"/>
    <property type="match status" value="1"/>
</dbReference>
<dbReference type="InterPro" id="IPR013120">
    <property type="entry name" value="FAR_NAD-bd"/>
</dbReference>
<dbReference type="InterPro" id="IPR036291">
    <property type="entry name" value="NAD(P)-bd_dom_sf"/>
</dbReference>
<name>A0AA39WH86_9PEZI</name>
<keyword evidence="2" id="KW-0597">Phosphoprotein</keyword>
<dbReference type="PROSITE" id="PS50075">
    <property type="entry name" value="CARRIER"/>
    <property type="match status" value="1"/>
</dbReference>
<dbReference type="Pfam" id="PF23562">
    <property type="entry name" value="AMP-binding_C_3"/>
    <property type="match status" value="1"/>
</dbReference>
<protein>
    <recommendedName>
        <fullName evidence="3">Carrier domain-containing protein</fullName>
    </recommendedName>
</protein>
<dbReference type="InterPro" id="IPR020845">
    <property type="entry name" value="AMP-binding_CS"/>
</dbReference>
<dbReference type="Gene3D" id="3.40.50.12780">
    <property type="entry name" value="N-terminal domain of ligase-like"/>
    <property type="match status" value="1"/>
</dbReference>
<dbReference type="SUPFAM" id="SSF47336">
    <property type="entry name" value="ACP-like"/>
    <property type="match status" value="1"/>
</dbReference>
<dbReference type="PANTHER" id="PTHR43439:SF2">
    <property type="entry name" value="ENZYME, PUTATIVE (JCVI)-RELATED"/>
    <property type="match status" value="1"/>
</dbReference>
<feature type="domain" description="Carrier" evidence="3">
    <location>
        <begin position="551"/>
        <end position="628"/>
    </location>
</feature>
<dbReference type="Pfam" id="PF00501">
    <property type="entry name" value="AMP-binding"/>
    <property type="match status" value="1"/>
</dbReference>
<evidence type="ECO:0000259" key="3">
    <source>
        <dbReference type="PROSITE" id="PS50075"/>
    </source>
</evidence>
<evidence type="ECO:0000313" key="4">
    <source>
        <dbReference type="EMBL" id="KAK0615346.1"/>
    </source>
</evidence>
<organism evidence="4 5">
    <name type="scientific">Bombardia bombarda</name>
    <dbReference type="NCBI Taxonomy" id="252184"/>
    <lineage>
        <taxon>Eukaryota</taxon>
        <taxon>Fungi</taxon>
        <taxon>Dikarya</taxon>
        <taxon>Ascomycota</taxon>
        <taxon>Pezizomycotina</taxon>
        <taxon>Sordariomycetes</taxon>
        <taxon>Sordariomycetidae</taxon>
        <taxon>Sordariales</taxon>
        <taxon>Lasiosphaeriaceae</taxon>
        <taxon>Bombardia</taxon>
    </lineage>
</organism>
<dbReference type="Gene3D" id="3.40.50.720">
    <property type="entry name" value="NAD(P)-binding Rossmann-like Domain"/>
    <property type="match status" value="1"/>
</dbReference>
<sequence length="1087" mass="118216">MRSPTGVIDGLAAAVPDNVWLKAPVSDDTGQITWEDITWRQLSRAVNAMAHWIDANFDPASSKAEPIAYMGINDIRYPIVMFAALKTGHASLLTSPRNSQEGHLSLLSRTTCKKFLFTKEFQGQVDDLTAKAGEVKALRVPEIEELLDARSEDKAYPSQCGTEMEDQDIAIILHSSGTTGLPRPIWIKAGVFGVIDKLLEMPAPEGRRNSHDEFLGTRLSLIMMPFFHAFGINMLARSIYHQGPLVLLPAGRPPTAQFLMEAIAKTKPSSLVCAASMLEELCNTPHGLETISTLDSVLYGGAPLARAVGDKVTKVTMLINGMGSTEAFYEVNYIPADPADWDYFEWNPLAGLVVEPVDGNPRQGELVIKRTPDGKWTFVFHNFPELDEWRTKDLFELHPAKPALWRYIGRVDDVIVLSNAEKLNPVSFEKVLEGDPRVGGAIVVGSGRFQTGLMIEPHDADEAGRDPDGFIDELWPVIEEANAQYPSHARVWREMVLLATPEKPFKRAGKGSVLRRATCELYAEEIEGLYARQAALDGPEVDGVDGVGGTESIKAVVGEAVRSALRGQKDGLSDEANIFTLGADSLQVLQLSQVLGRKFRNIGSTEVFRMIYENPSIERLTTAIAEVSTSTSSSNTPQRVVVSREEKMSAMIHRYTRDLQKKKKGIAINGTTSSLPTSQGTTVILTGSTGSLGSYLLHQLIISPSIVHIYALNRTSDAPERQERSFQARGLDPAGLSSSGHPKVTFLAADLSQDRFGLDPAVYTQLLSETNLLIHNAWPVNFNSPLESFEPAVAGTRKIVDFASEAVHHPHVVFISSVASVLNYPAVRPLENSSGDEDSTLLLIPEEFEPDNSLPIRQGYGESKHVASSVLDKAARVAGLRATVLRAGQLAGPVEGGGVWGRQEWLPSLIATSKTLGKIPRSLGPQNDDLDWLPVDLAAQAVLDISQSRLEDKQGASSSNGSTGLECYNLVNPQIGKWSDMVGAVQGFYAREGGDKASAIEVVELVEWLAALEAVGADLGEGGAELVKQYPALKLLDFFQGMAAGEDGDVSKVRFVTDGAVGRSQTMRGLKAVDEEMMGRWLESWGF</sequence>
<keyword evidence="1" id="KW-0596">Phosphopantetheine</keyword>
<comment type="caution">
    <text evidence="4">The sequence shown here is derived from an EMBL/GenBank/DDBJ whole genome shotgun (WGS) entry which is preliminary data.</text>
</comment>
<dbReference type="PANTHER" id="PTHR43439">
    <property type="entry name" value="PHENYLACETATE-COENZYME A LIGASE"/>
    <property type="match status" value="1"/>
</dbReference>
<dbReference type="InterPro" id="IPR036736">
    <property type="entry name" value="ACP-like_sf"/>
</dbReference>
<evidence type="ECO:0000313" key="5">
    <source>
        <dbReference type="Proteomes" id="UP001174934"/>
    </source>
</evidence>